<evidence type="ECO:0000313" key="5">
    <source>
        <dbReference type="EMBL" id="KAG0257601.1"/>
    </source>
</evidence>
<keyword evidence="6" id="KW-1185">Reference proteome</keyword>
<gene>
    <name evidence="5" type="primary">RRG9</name>
    <name evidence="5" type="ORF">DFQ27_005042</name>
</gene>
<dbReference type="PANTHER" id="PTHR13475">
    <property type="entry name" value="NEUGRIN"/>
    <property type="match status" value="1"/>
</dbReference>
<name>A0A9P6Q1N9_9FUNG</name>
<feature type="compositionally biased region" description="Polar residues" evidence="4">
    <location>
        <begin position="100"/>
        <end position="113"/>
    </location>
</feature>
<dbReference type="OrthoDB" id="5578174at2759"/>
<protein>
    <recommendedName>
        <fullName evidence="3">Required for respiratory growth protein 9, mitochondrial</fullName>
    </recommendedName>
</protein>
<evidence type="ECO:0000256" key="1">
    <source>
        <dbReference type="ARBA" id="ARBA00003548"/>
    </source>
</evidence>
<proteinExistence type="inferred from homology"/>
<dbReference type="EMBL" id="JAAAJB010000355">
    <property type="protein sequence ID" value="KAG0257601.1"/>
    <property type="molecule type" value="Genomic_DNA"/>
</dbReference>
<accession>A0A9P6Q1N9</accession>
<evidence type="ECO:0000256" key="4">
    <source>
        <dbReference type="SAM" id="MobiDB-lite"/>
    </source>
</evidence>
<evidence type="ECO:0000256" key="2">
    <source>
        <dbReference type="ARBA" id="ARBA00010895"/>
    </source>
</evidence>
<feature type="region of interest" description="Disordered" evidence="4">
    <location>
        <begin position="235"/>
        <end position="259"/>
    </location>
</feature>
<reference evidence="5" key="1">
    <citation type="journal article" date="2020" name="Fungal Divers.">
        <title>Resolving the Mortierellaceae phylogeny through synthesis of multi-gene phylogenetics and phylogenomics.</title>
        <authorList>
            <person name="Vandepol N."/>
            <person name="Liber J."/>
            <person name="Desiro A."/>
            <person name="Na H."/>
            <person name="Kennedy M."/>
            <person name="Barry K."/>
            <person name="Grigoriev I.V."/>
            <person name="Miller A.N."/>
            <person name="O'Donnell K."/>
            <person name="Stajich J.E."/>
            <person name="Bonito G."/>
        </authorList>
    </citation>
    <scope>NUCLEOTIDE SEQUENCE</scope>
    <source>
        <strain evidence="5">BC1065</strain>
    </source>
</reference>
<dbReference type="GO" id="GO:0005634">
    <property type="term" value="C:nucleus"/>
    <property type="evidence" value="ECO:0007669"/>
    <property type="project" value="TreeGrafter"/>
</dbReference>
<dbReference type="Proteomes" id="UP000807716">
    <property type="component" value="Unassembled WGS sequence"/>
</dbReference>
<comment type="function">
    <text evidence="1">Required for respiratory activity and maintenance and expression of the mitochondrial genome.</text>
</comment>
<feature type="region of interest" description="Disordered" evidence="4">
    <location>
        <begin position="84"/>
        <end position="115"/>
    </location>
</feature>
<comment type="caution">
    <text evidence="5">The sequence shown here is derived from an EMBL/GenBank/DDBJ whole genome shotgun (WGS) entry which is preliminary data.</text>
</comment>
<evidence type="ECO:0000256" key="3">
    <source>
        <dbReference type="ARBA" id="ARBA00013566"/>
    </source>
</evidence>
<sequence>MALLRLRIHEAVRPRWTLRSFSSAPPGENPFSQPTVRQEAIARWGLDYRGPSALVYPEGRPEVAALVKEATGARIAAGLFPHRRLNKDKKKKKEEPLASGATTDQAEGGNTVSARRRLDKDAPLWLKHKLTIREKHGGEYWDPQRRVPRQTMEQIRYLRHQFPDDWTTPKLAAHFKISIESVVKILRSKFTPSEDRSREQDQKRLAVKKARVAESIERTKTKRYLGWLQHEVASPPSTTTQAKKPRSMAHIKLGVPKRD</sequence>
<evidence type="ECO:0000313" key="6">
    <source>
        <dbReference type="Proteomes" id="UP000807716"/>
    </source>
</evidence>
<dbReference type="PANTHER" id="PTHR13475:SF3">
    <property type="entry name" value="NEUGRIN"/>
    <property type="match status" value="1"/>
</dbReference>
<dbReference type="Pfam" id="PF06413">
    <property type="entry name" value="Neugrin"/>
    <property type="match status" value="1"/>
</dbReference>
<dbReference type="InterPro" id="IPR010487">
    <property type="entry name" value="NGRN/Rrg9"/>
</dbReference>
<comment type="similarity">
    <text evidence="2">Belongs to the RRG9 family.</text>
</comment>
<dbReference type="AlphaFoldDB" id="A0A9P6Q1N9"/>
<organism evidence="5 6">
    <name type="scientific">Actinomortierella ambigua</name>
    <dbReference type="NCBI Taxonomy" id="1343610"/>
    <lineage>
        <taxon>Eukaryota</taxon>
        <taxon>Fungi</taxon>
        <taxon>Fungi incertae sedis</taxon>
        <taxon>Mucoromycota</taxon>
        <taxon>Mortierellomycotina</taxon>
        <taxon>Mortierellomycetes</taxon>
        <taxon>Mortierellales</taxon>
        <taxon>Mortierellaceae</taxon>
        <taxon>Actinomortierella</taxon>
    </lineage>
</organism>